<dbReference type="EnsemblPlants" id="TuG1812G0400003732.01.T01">
    <property type="protein sequence ID" value="TuG1812G0400003732.01.T01.cds407997"/>
    <property type="gene ID" value="TuG1812G0400003732.01"/>
</dbReference>
<name>A0A8R7UC52_TRIUA</name>
<dbReference type="AlphaFoldDB" id="A0A8R7UC52"/>
<reference evidence="1" key="3">
    <citation type="submission" date="2022-06" db="UniProtKB">
        <authorList>
            <consortium name="EnsemblPlants"/>
        </authorList>
    </citation>
    <scope>IDENTIFICATION</scope>
</reference>
<dbReference type="Gramene" id="TuG1812G0400003732.01.T01">
    <property type="protein sequence ID" value="TuG1812G0400003732.01.T01.cds407997"/>
    <property type="gene ID" value="TuG1812G0400003732.01"/>
</dbReference>
<evidence type="ECO:0000313" key="1">
    <source>
        <dbReference type="EnsemblPlants" id="TuG1812G0400003732.01.T01.cds407997"/>
    </source>
</evidence>
<reference evidence="1" key="2">
    <citation type="submission" date="2018-03" db="EMBL/GenBank/DDBJ databases">
        <title>The Triticum urartu genome reveals the dynamic nature of wheat genome evolution.</title>
        <authorList>
            <person name="Ling H."/>
            <person name="Ma B."/>
            <person name="Shi X."/>
            <person name="Liu H."/>
            <person name="Dong L."/>
            <person name="Sun H."/>
            <person name="Cao Y."/>
            <person name="Gao Q."/>
            <person name="Zheng S."/>
            <person name="Li Y."/>
            <person name="Yu Y."/>
            <person name="Du H."/>
            <person name="Qi M."/>
            <person name="Li Y."/>
            <person name="Yu H."/>
            <person name="Cui Y."/>
            <person name="Wang N."/>
            <person name="Chen C."/>
            <person name="Wu H."/>
            <person name="Zhao Y."/>
            <person name="Zhang J."/>
            <person name="Li Y."/>
            <person name="Zhou W."/>
            <person name="Zhang B."/>
            <person name="Hu W."/>
            <person name="Eijk M."/>
            <person name="Tang J."/>
            <person name="Witsenboer H."/>
            <person name="Zhao S."/>
            <person name="Li Z."/>
            <person name="Zhang A."/>
            <person name="Wang D."/>
            <person name="Liang C."/>
        </authorList>
    </citation>
    <scope>NUCLEOTIDE SEQUENCE [LARGE SCALE GENOMIC DNA]</scope>
    <source>
        <strain evidence="1">cv. G1812</strain>
    </source>
</reference>
<keyword evidence="2" id="KW-1185">Reference proteome</keyword>
<proteinExistence type="predicted"/>
<dbReference type="Proteomes" id="UP000015106">
    <property type="component" value="Chromosome 4"/>
</dbReference>
<accession>A0A8R7UC52</accession>
<evidence type="ECO:0000313" key="2">
    <source>
        <dbReference type="Proteomes" id="UP000015106"/>
    </source>
</evidence>
<protein>
    <submittedName>
        <fullName evidence="1">Uncharacterized protein</fullName>
    </submittedName>
</protein>
<sequence>MGNAGCCSTSWRSSCRRRALRRATPMTSARCGASPGTSVVVACSYAPRGLAPCAAAGKVSAVTAKVDVSRRCCSRGADLRGPSQEHHWRALCSWRSSTYPITN</sequence>
<organism evidence="1 2">
    <name type="scientific">Triticum urartu</name>
    <name type="common">Red wild einkorn</name>
    <name type="synonym">Crithodium urartu</name>
    <dbReference type="NCBI Taxonomy" id="4572"/>
    <lineage>
        <taxon>Eukaryota</taxon>
        <taxon>Viridiplantae</taxon>
        <taxon>Streptophyta</taxon>
        <taxon>Embryophyta</taxon>
        <taxon>Tracheophyta</taxon>
        <taxon>Spermatophyta</taxon>
        <taxon>Magnoliopsida</taxon>
        <taxon>Liliopsida</taxon>
        <taxon>Poales</taxon>
        <taxon>Poaceae</taxon>
        <taxon>BOP clade</taxon>
        <taxon>Pooideae</taxon>
        <taxon>Triticodae</taxon>
        <taxon>Triticeae</taxon>
        <taxon>Triticinae</taxon>
        <taxon>Triticum</taxon>
    </lineage>
</organism>
<reference evidence="2" key="1">
    <citation type="journal article" date="2013" name="Nature">
        <title>Draft genome of the wheat A-genome progenitor Triticum urartu.</title>
        <authorList>
            <person name="Ling H.Q."/>
            <person name="Zhao S."/>
            <person name="Liu D."/>
            <person name="Wang J."/>
            <person name="Sun H."/>
            <person name="Zhang C."/>
            <person name="Fan H."/>
            <person name="Li D."/>
            <person name="Dong L."/>
            <person name="Tao Y."/>
            <person name="Gao C."/>
            <person name="Wu H."/>
            <person name="Li Y."/>
            <person name="Cui Y."/>
            <person name="Guo X."/>
            <person name="Zheng S."/>
            <person name="Wang B."/>
            <person name="Yu K."/>
            <person name="Liang Q."/>
            <person name="Yang W."/>
            <person name="Lou X."/>
            <person name="Chen J."/>
            <person name="Feng M."/>
            <person name="Jian J."/>
            <person name="Zhang X."/>
            <person name="Luo G."/>
            <person name="Jiang Y."/>
            <person name="Liu J."/>
            <person name="Wang Z."/>
            <person name="Sha Y."/>
            <person name="Zhang B."/>
            <person name="Wu H."/>
            <person name="Tang D."/>
            <person name="Shen Q."/>
            <person name="Xue P."/>
            <person name="Zou S."/>
            <person name="Wang X."/>
            <person name="Liu X."/>
            <person name="Wang F."/>
            <person name="Yang Y."/>
            <person name="An X."/>
            <person name="Dong Z."/>
            <person name="Zhang K."/>
            <person name="Zhang X."/>
            <person name="Luo M.C."/>
            <person name="Dvorak J."/>
            <person name="Tong Y."/>
            <person name="Wang J."/>
            <person name="Yang H."/>
            <person name="Li Z."/>
            <person name="Wang D."/>
            <person name="Zhang A."/>
            <person name="Wang J."/>
        </authorList>
    </citation>
    <scope>NUCLEOTIDE SEQUENCE</scope>
    <source>
        <strain evidence="2">cv. G1812</strain>
    </source>
</reference>